<dbReference type="GeneID" id="93476030"/>
<feature type="transmembrane region" description="Helical" evidence="2">
    <location>
        <begin position="268"/>
        <end position="293"/>
    </location>
</feature>
<evidence type="ECO:0000259" key="3">
    <source>
        <dbReference type="Pfam" id="PF07670"/>
    </source>
</evidence>
<dbReference type="Pfam" id="PF07670">
    <property type="entry name" value="Gate"/>
    <property type="match status" value="1"/>
</dbReference>
<dbReference type="AlphaFoldDB" id="A0ABD8AYN7"/>
<keyword evidence="2" id="KW-1133">Transmembrane helix</keyword>
<feature type="domain" description="Nucleoside transporter/FeoB GTPase Gate" evidence="3">
    <location>
        <begin position="50"/>
        <end position="149"/>
    </location>
</feature>
<feature type="transmembrane region" description="Helical" evidence="2">
    <location>
        <begin position="347"/>
        <end position="369"/>
    </location>
</feature>
<sequence length="445" mass="48130">MTLQSEVRESGPLRTIILSTGALMLVIAVVASPKEAFDASIQGLDIWWKIIFPAMLPFLMLSQMLTAFGFTHAMGALLGPLMQRWFRLPGNAGLAIAVGMCGGFPAGADAVSRLFQDRQITAKQAVVLAAASHFANPMMIILVVGAAFLHQPAAGYFLLVVHWISGWIAAILATRLLPAPGKQTNRVGSTAAQTDNNSLDSQSASPASSTSRSSAPHHATKKRRSIWSDMMIAAREAHSRDGRGFGKLLGDTVSQAVQTLMMTGGYMIGFAVFIRLVSLYLTPGSSAALWPAFFEIHLGTYHLSQTSLTPMLLMSLLAAVLGWGGLCSHLQVSAVLKTTGPGSKSMLYFAGVRLTHGLIAFFISLFLWMPFSRYSTEVWTTLQTNAVHDLSTPFGWLLIHSPSNTYTINTIWSVFPAACMGLALLLAVMVSLSGLTFWFNRRFSR</sequence>
<dbReference type="InterPro" id="IPR011642">
    <property type="entry name" value="Gate_dom"/>
</dbReference>
<feature type="transmembrane region" description="Helical" evidence="2">
    <location>
        <begin position="313"/>
        <end position="335"/>
    </location>
</feature>
<feature type="transmembrane region" description="Helical" evidence="2">
    <location>
        <begin position="411"/>
        <end position="439"/>
    </location>
</feature>
<evidence type="ECO:0000313" key="4">
    <source>
        <dbReference type="EMBL" id="WWP22697.1"/>
    </source>
</evidence>
<keyword evidence="2" id="KW-0472">Membrane</keyword>
<dbReference type="Proteomes" id="UP001364764">
    <property type="component" value="Chromosome"/>
</dbReference>
<feature type="region of interest" description="Disordered" evidence="1">
    <location>
        <begin position="183"/>
        <end position="223"/>
    </location>
</feature>
<feature type="compositionally biased region" description="Polar residues" evidence="1">
    <location>
        <begin position="183"/>
        <end position="197"/>
    </location>
</feature>
<dbReference type="RefSeq" id="WP_338708445.1">
    <property type="nucleotide sequence ID" value="NZ_CP145892.1"/>
</dbReference>
<evidence type="ECO:0000256" key="1">
    <source>
        <dbReference type="SAM" id="MobiDB-lite"/>
    </source>
</evidence>
<feature type="compositionally biased region" description="Low complexity" evidence="1">
    <location>
        <begin position="198"/>
        <end position="214"/>
    </location>
</feature>
<feature type="transmembrane region" description="Helical" evidence="2">
    <location>
        <begin position="125"/>
        <end position="149"/>
    </location>
</feature>
<accession>A0ABD8AYN7</accession>
<feature type="transmembrane region" description="Helical" evidence="2">
    <location>
        <begin position="155"/>
        <end position="177"/>
    </location>
</feature>
<gene>
    <name evidence="4" type="ORF">V6668_11155</name>
</gene>
<evidence type="ECO:0000256" key="2">
    <source>
        <dbReference type="SAM" id="Phobius"/>
    </source>
</evidence>
<protein>
    <submittedName>
        <fullName evidence="4">Nucleoside recognition domain-containing protein</fullName>
    </submittedName>
</protein>
<evidence type="ECO:0000313" key="5">
    <source>
        <dbReference type="Proteomes" id="UP001364764"/>
    </source>
</evidence>
<feature type="transmembrane region" description="Helical" evidence="2">
    <location>
        <begin position="51"/>
        <end position="78"/>
    </location>
</feature>
<organism evidence="4 5">
    <name type="scientific">Paenibacillus amylolyticus</name>
    <dbReference type="NCBI Taxonomy" id="1451"/>
    <lineage>
        <taxon>Bacteria</taxon>
        <taxon>Bacillati</taxon>
        <taxon>Bacillota</taxon>
        <taxon>Bacilli</taxon>
        <taxon>Bacillales</taxon>
        <taxon>Paenibacillaceae</taxon>
        <taxon>Paenibacillus</taxon>
    </lineage>
</organism>
<proteinExistence type="predicted"/>
<feature type="transmembrane region" description="Helical" evidence="2">
    <location>
        <begin position="12"/>
        <end position="31"/>
    </location>
</feature>
<reference evidence="4 5" key="1">
    <citation type="submission" date="2024-02" db="EMBL/GenBank/DDBJ databases">
        <title>Complete sequences of two Paenibacillus sp. strains and one Lysinibacillus strain isolated from the environment on STAA medium highlight biotechnological potential.</title>
        <authorList>
            <person name="Attere S.A."/>
            <person name="Piche L.C."/>
            <person name="Intertaglia L."/>
            <person name="Lami R."/>
            <person name="Charette S.J."/>
            <person name="Vincent A.T."/>
        </authorList>
    </citation>
    <scope>NUCLEOTIDE SEQUENCE [LARGE SCALE GENOMIC DNA]</scope>
    <source>
        <strain evidence="4 5">Y5S-7</strain>
    </source>
</reference>
<dbReference type="EMBL" id="CP145892">
    <property type="protein sequence ID" value="WWP22697.1"/>
    <property type="molecule type" value="Genomic_DNA"/>
</dbReference>
<name>A0ABD8AYN7_PAEAM</name>
<keyword evidence="2" id="KW-0812">Transmembrane</keyword>